<dbReference type="PANTHER" id="PTHR33480">
    <property type="entry name" value="SET DOMAIN-CONTAINING PROTEIN-RELATED"/>
    <property type="match status" value="1"/>
</dbReference>
<protein>
    <submittedName>
        <fullName evidence="1">Uncharacterized protein</fullName>
    </submittedName>
</protein>
<proteinExistence type="predicted"/>
<dbReference type="PANTHER" id="PTHR33480:SF1">
    <property type="entry name" value="TYR RECOMBINASE DOMAIN-CONTAINING PROTEIN"/>
    <property type="match status" value="1"/>
</dbReference>
<dbReference type="AlphaFoldDB" id="A0ABD1DZV9"/>
<dbReference type="EMBL" id="JBDJPC010000021">
    <property type="protein sequence ID" value="KAL1487660.1"/>
    <property type="molecule type" value="Genomic_DNA"/>
</dbReference>
<keyword evidence="2" id="KW-1185">Reference proteome</keyword>
<evidence type="ECO:0000313" key="2">
    <source>
        <dbReference type="Proteomes" id="UP001566132"/>
    </source>
</evidence>
<reference evidence="1 2" key="1">
    <citation type="submission" date="2024-05" db="EMBL/GenBank/DDBJ databases">
        <title>Genetic variation in Jamaican populations of the coffee berry borer (Hypothenemus hampei).</title>
        <authorList>
            <person name="Errbii M."/>
            <person name="Myrie A."/>
        </authorList>
    </citation>
    <scope>NUCLEOTIDE SEQUENCE [LARGE SCALE GENOMIC DNA]</scope>
    <source>
        <strain evidence="1">JA-Hopewell-2020-01-JO</strain>
        <tissue evidence="1">Whole body</tissue>
    </source>
</reference>
<sequence>MQILNLSNEELDQFSQFMGHTGKTHNEYYKLPQDVYQTAKVSKLLLLMEKGADKYKGKSLKEIDINPQVELAEEDSDNDIENSVALETKGTNEMIANDLTSKDEHVGDGKKKLGPGRTQWNEDQIKLVKQHFKEHIRTKTAPKKQECLKLYEEYPTILHNKDWVRIKTFVYNCYRQK</sequence>
<comment type="caution">
    <text evidence="1">The sequence shown here is derived from an EMBL/GenBank/DDBJ whole genome shotgun (WGS) entry which is preliminary data.</text>
</comment>
<dbReference type="Proteomes" id="UP001566132">
    <property type="component" value="Unassembled WGS sequence"/>
</dbReference>
<gene>
    <name evidence="1" type="ORF">ABEB36_015637</name>
</gene>
<organism evidence="1 2">
    <name type="scientific">Hypothenemus hampei</name>
    <name type="common">Coffee berry borer</name>
    <dbReference type="NCBI Taxonomy" id="57062"/>
    <lineage>
        <taxon>Eukaryota</taxon>
        <taxon>Metazoa</taxon>
        <taxon>Ecdysozoa</taxon>
        <taxon>Arthropoda</taxon>
        <taxon>Hexapoda</taxon>
        <taxon>Insecta</taxon>
        <taxon>Pterygota</taxon>
        <taxon>Neoptera</taxon>
        <taxon>Endopterygota</taxon>
        <taxon>Coleoptera</taxon>
        <taxon>Polyphaga</taxon>
        <taxon>Cucujiformia</taxon>
        <taxon>Curculionidae</taxon>
        <taxon>Scolytinae</taxon>
        <taxon>Hypothenemus</taxon>
    </lineage>
</organism>
<evidence type="ECO:0000313" key="1">
    <source>
        <dbReference type="EMBL" id="KAL1487660.1"/>
    </source>
</evidence>
<name>A0ABD1DZV9_HYPHA</name>
<accession>A0ABD1DZV9</accession>